<keyword evidence="9" id="KW-1185">Reference proteome</keyword>
<dbReference type="Gene3D" id="3.90.100.10">
    <property type="entry name" value="Orn/Lys/Arg decarboxylase, C-terminal domain"/>
    <property type="match status" value="1"/>
</dbReference>
<organism evidence="8 9">
    <name type="scientific">Streptomyces reniochalinae</name>
    <dbReference type="NCBI Taxonomy" id="2250578"/>
    <lineage>
        <taxon>Bacteria</taxon>
        <taxon>Bacillati</taxon>
        <taxon>Actinomycetota</taxon>
        <taxon>Actinomycetes</taxon>
        <taxon>Kitasatosporales</taxon>
        <taxon>Streptomycetaceae</taxon>
        <taxon>Streptomyces</taxon>
    </lineage>
</organism>
<dbReference type="SUPFAM" id="SSF55904">
    <property type="entry name" value="Ornithine decarboxylase C-terminal domain"/>
    <property type="match status" value="1"/>
</dbReference>
<dbReference type="PANTHER" id="PTHR43277">
    <property type="entry name" value="ARGININE DECARBOXYLASE"/>
    <property type="match status" value="1"/>
</dbReference>
<reference evidence="8 9" key="1">
    <citation type="submission" date="2018-06" db="EMBL/GenBank/DDBJ databases">
        <title>Streptomyces reniochalinae sp. nov. and Streptomyces diacarnus sp. nov. from marine sponges.</title>
        <authorList>
            <person name="Li L."/>
        </authorList>
    </citation>
    <scope>NUCLEOTIDE SEQUENCE [LARGE SCALE GENOMIC DNA]</scope>
    <source>
        <strain evidence="8 9">LHW50302</strain>
    </source>
</reference>
<dbReference type="Gene3D" id="3.40.640.10">
    <property type="entry name" value="Type I PLP-dependent aspartate aminotransferase-like (Major domain)"/>
    <property type="match status" value="1"/>
</dbReference>
<keyword evidence="3" id="KW-0210">Decarboxylase</keyword>
<comment type="caution">
    <text evidence="8">The sequence shown here is derived from an EMBL/GenBank/DDBJ whole genome shotgun (WGS) entry which is preliminary data.</text>
</comment>
<evidence type="ECO:0000259" key="7">
    <source>
        <dbReference type="Pfam" id="PF03711"/>
    </source>
</evidence>
<evidence type="ECO:0000313" key="9">
    <source>
        <dbReference type="Proteomes" id="UP000253507"/>
    </source>
</evidence>
<evidence type="ECO:0000313" key="8">
    <source>
        <dbReference type="EMBL" id="RCG22268.1"/>
    </source>
</evidence>
<dbReference type="InterPro" id="IPR015421">
    <property type="entry name" value="PyrdxlP-dep_Trfase_major"/>
</dbReference>
<keyword evidence="5" id="KW-0456">Lyase</keyword>
<evidence type="ECO:0000256" key="3">
    <source>
        <dbReference type="ARBA" id="ARBA00022793"/>
    </source>
</evidence>
<dbReference type="PANTHER" id="PTHR43277:SF4">
    <property type="entry name" value="ARGININE DECARBOXYLASE"/>
    <property type="match status" value="1"/>
</dbReference>
<comment type="similarity">
    <text evidence="2">Belongs to the Orn/Lys/Arg decarboxylase class-I family.</text>
</comment>
<dbReference type="InterPro" id="IPR036633">
    <property type="entry name" value="Prn/Lys/Arg_de-COase_C_sf"/>
</dbReference>
<accession>A0A367EVW2</accession>
<keyword evidence="4" id="KW-0663">Pyridoxal phosphate</keyword>
<dbReference type="InterPro" id="IPR052357">
    <property type="entry name" value="Orn_Lys_Arg_decarboxylase-I"/>
</dbReference>
<evidence type="ECO:0000256" key="1">
    <source>
        <dbReference type="ARBA" id="ARBA00001933"/>
    </source>
</evidence>
<dbReference type="GO" id="GO:0016831">
    <property type="term" value="F:carboxy-lyase activity"/>
    <property type="evidence" value="ECO:0007669"/>
    <property type="project" value="UniProtKB-KW"/>
</dbReference>
<dbReference type="InterPro" id="IPR015424">
    <property type="entry name" value="PyrdxlP-dep_Trfase"/>
</dbReference>
<gene>
    <name evidence="8" type="ORF">DQ392_07215</name>
</gene>
<dbReference type="EMBL" id="QOIM01000025">
    <property type="protein sequence ID" value="RCG22268.1"/>
    <property type="molecule type" value="Genomic_DNA"/>
</dbReference>
<protein>
    <submittedName>
        <fullName evidence="8">Ornithine decarboxylase</fullName>
    </submittedName>
</protein>
<dbReference type="Proteomes" id="UP000253507">
    <property type="component" value="Unassembled WGS sequence"/>
</dbReference>
<feature type="domain" description="Orn/Lys/Arg decarboxylases family 1 pyridoxal-P attachment site" evidence="6">
    <location>
        <begin position="7"/>
        <end position="302"/>
    </location>
</feature>
<name>A0A367EVW2_9ACTN</name>
<proteinExistence type="inferred from homology"/>
<dbReference type="OrthoDB" id="9815233at2"/>
<dbReference type="SUPFAM" id="SSF53383">
    <property type="entry name" value="PLP-dependent transferases"/>
    <property type="match status" value="1"/>
</dbReference>
<dbReference type="AlphaFoldDB" id="A0A367EVW2"/>
<feature type="domain" description="Orn/Lys/Arg decarboxylase C-terminal" evidence="7">
    <location>
        <begin position="415"/>
        <end position="472"/>
    </location>
</feature>
<evidence type="ECO:0000256" key="2">
    <source>
        <dbReference type="ARBA" id="ARBA00010671"/>
    </source>
</evidence>
<sequence>MDHDAVPVLEALARYREAGELPFSPPGHKQARGADPRVREVLGDAVFHGDVLASGGLDDRRTRAAVLVKAEQLMADAVRAEHTFFSTCGSSLSVKSAMLTVAGPHEKLLVGRDAHKSVVSGLVLSGIHPVWVEPQWDEERLLAHAPPAEAFEAAFAEHPDARGALVTSPTPYGTCAGLRALADVCHRRGRPLIVDEAWGAHLPFHGDLPTWAMDAGADVCVTSIHKMGSGLEQGSVFHLQGPHIDPLTLAQRADLLGTTSPNVLLYAGLDGWRRQMVQHGDRLLGHALDLAADVRRRLEAIDGLHVNDRADFVDQGLAADLDPLPVVIDLAQLPFTGYQAADWLRAHRHLDVHVSDHRRINTQLTHADDRHTAEALLDAVGELVARADEFPDAPTVCLRSPADLRMEQTCLPRDAYFGAYEDVPVEEAEGRVAAEMITPYPPGIPTALPGERLTRTVLDYLRTGVEAGMNLPDAAAPDLNTVRVVADGPPSAPGLP</sequence>
<evidence type="ECO:0000256" key="5">
    <source>
        <dbReference type="ARBA" id="ARBA00023239"/>
    </source>
</evidence>
<dbReference type="InterPro" id="IPR008286">
    <property type="entry name" value="Prn/Lys/Arg_de-COase_C"/>
</dbReference>
<evidence type="ECO:0000256" key="4">
    <source>
        <dbReference type="ARBA" id="ARBA00022898"/>
    </source>
</evidence>
<dbReference type="InterPro" id="IPR000310">
    <property type="entry name" value="Orn/Lys/Arg_deCO2ase_major_dom"/>
</dbReference>
<dbReference type="Pfam" id="PF03711">
    <property type="entry name" value="OKR_DC_1_C"/>
    <property type="match status" value="1"/>
</dbReference>
<comment type="cofactor">
    <cofactor evidence="1">
        <name>pyridoxal 5'-phosphate</name>
        <dbReference type="ChEBI" id="CHEBI:597326"/>
    </cofactor>
</comment>
<dbReference type="RefSeq" id="WP_114014661.1">
    <property type="nucleotide sequence ID" value="NZ_QOIM01000025.1"/>
</dbReference>
<evidence type="ECO:0000259" key="6">
    <source>
        <dbReference type="Pfam" id="PF01276"/>
    </source>
</evidence>
<dbReference type="Pfam" id="PF01276">
    <property type="entry name" value="OKR_DC_1"/>
    <property type="match status" value="1"/>
</dbReference>